<accession>A0ABV5HF18</accession>
<name>A0ABV5HF18_9FLAO</name>
<dbReference type="Proteomes" id="UP001589562">
    <property type="component" value="Unassembled WGS sequence"/>
</dbReference>
<proteinExistence type="predicted"/>
<dbReference type="RefSeq" id="WP_278011495.1">
    <property type="nucleotide sequence ID" value="NZ_CP121112.1"/>
</dbReference>
<protein>
    <submittedName>
        <fullName evidence="1">T9SS sorting signal type C domain-containing protein</fullName>
    </submittedName>
</protein>
<sequence>MKRIFITVGILVSVCSFGQSTTNALNGAISETNIQLLKPSKTSKPSVLEKHRIWLNMTNTGGAFKQLLVGYIEGATNGYDSDFDGITLDKNLYIDFYSINSNRNLVIQGRALPFNDSDTVPLGYRTIIAGEFTISIDQVDGMLTNQAVYLEDKLTNTINDLRQHAYTFTTATGVFNNRFVLRYTNKTLNTDDFEAVNDVVSIGIKNQIISVNSTFENIDKISVYNISGQQLLNQENIRDKQSIIQDLPSAQQILLVKVVLENGKSITKKALFK</sequence>
<dbReference type="NCBIfam" id="NF033708">
    <property type="entry name" value="T9SS_Cterm_ChiA"/>
    <property type="match status" value="1"/>
</dbReference>
<evidence type="ECO:0000313" key="1">
    <source>
        <dbReference type="EMBL" id="MFB9110504.1"/>
    </source>
</evidence>
<organism evidence="1 2">
    <name type="scientific">Flavobacterium gyeonganense</name>
    <dbReference type="NCBI Taxonomy" id="1310418"/>
    <lineage>
        <taxon>Bacteria</taxon>
        <taxon>Pseudomonadati</taxon>
        <taxon>Bacteroidota</taxon>
        <taxon>Flavobacteriia</taxon>
        <taxon>Flavobacteriales</taxon>
        <taxon>Flavobacteriaceae</taxon>
        <taxon>Flavobacterium</taxon>
    </lineage>
</organism>
<reference evidence="1 2" key="1">
    <citation type="submission" date="2024-09" db="EMBL/GenBank/DDBJ databases">
        <authorList>
            <person name="Sun Q."/>
            <person name="Mori K."/>
        </authorList>
    </citation>
    <scope>NUCLEOTIDE SEQUENCE [LARGE SCALE GENOMIC DNA]</scope>
    <source>
        <strain evidence="1 2">CECT 8365</strain>
    </source>
</reference>
<comment type="caution">
    <text evidence="1">The sequence shown here is derived from an EMBL/GenBank/DDBJ whole genome shotgun (WGS) entry which is preliminary data.</text>
</comment>
<keyword evidence="2" id="KW-1185">Reference proteome</keyword>
<dbReference type="EMBL" id="JBHMFE010000042">
    <property type="protein sequence ID" value="MFB9110504.1"/>
    <property type="molecule type" value="Genomic_DNA"/>
</dbReference>
<gene>
    <name evidence="1" type="ORF">ACFFVK_18125</name>
</gene>
<evidence type="ECO:0000313" key="2">
    <source>
        <dbReference type="Proteomes" id="UP001589562"/>
    </source>
</evidence>